<evidence type="ECO:0000256" key="5">
    <source>
        <dbReference type="SAM" id="MobiDB-lite"/>
    </source>
</evidence>
<dbReference type="PIRSF" id="PIRSF005427">
    <property type="entry name" value="RseB"/>
    <property type="match status" value="1"/>
</dbReference>
<keyword evidence="3 6" id="KW-0732">Signal</keyword>
<dbReference type="OrthoDB" id="7067274at2"/>
<dbReference type="GO" id="GO:0032885">
    <property type="term" value="P:regulation of polysaccharide biosynthetic process"/>
    <property type="evidence" value="ECO:0007669"/>
    <property type="project" value="TreeGrafter"/>
</dbReference>
<dbReference type="PANTHER" id="PTHR38782:SF1">
    <property type="entry name" value="SIGMA-E FACTOR REGULATORY PROTEIN RSEB"/>
    <property type="match status" value="1"/>
</dbReference>
<accession>A0A6N8FBM0</accession>
<dbReference type="InterPro" id="IPR033434">
    <property type="entry name" value="MucB/RseB_N"/>
</dbReference>
<evidence type="ECO:0000259" key="7">
    <source>
        <dbReference type="Pfam" id="PF03888"/>
    </source>
</evidence>
<dbReference type="PANTHER" id="PTHR38782">
    <property type="match status" value="1"/>
</dbReference>
<dbReference type="RefSeq" id="WP_155695724.1">
    <property type="nucleotide sequence ID" value="NZ_WOCD01000003.1"/>
</dbReference>
<feature type="signal peptide" evidence="6">
    <location>
        <begin position="1"/>
        <end position="19"/>
    </location>
</feature>
<dbReference type="Proteomes" id="UP000439994">
    <property type="component" value="Unassembled WGS sequence"/>
</dbReference>
<keyword evidence="4" id="KW-0574">Periplasm</keyword>
<dbReference type="InterPro" id="IPR005588">
    <property type="entry name" value="MucB_RseB"/>
</dbReference>
<dbReference type="AlphaFoldDB" id="A0A6N8FBM0"/>
<dbReference type="InterPro" id="IPR033436">
    <property type="entry name" value="MucB/RseB_C"/>
</dbReference>
<dbReference type="Pfam" id="PF03888">
    <property type="entry name" value="MucB_RseB"/>
    <property type="match status" value="1"/>
</dbReference>
<feature type="compositionally biased region" description="Low complexity" evidence="5">
    <location>
        <begin position="41"/>
        <end position="60"/>
    </location>
</feature>
<dbReference type="Gene3D" id="2.50.20.10">
    <property type="entry name" value="Lipoprotein localisation LolA/LolB/LppX"/>
    <property type="match status" value="1"/>
</dbReference>
<gene>
    <name evidence="9" type="ORF">GNP35_08665</name>
</gene>
<feature type="domain" description="MucB/RseB C-terminal" evidence="8">
    <location>
        <begin position="267"/>
        <end position="363"/>
    </location>
</feature>
<evidence type="ECO:0000259" key="8">
    <source>
        <dbReference type="Pfam" id="PF17188"/>
    </source>
</evidence>
<comment type="caution">
    <text evidence="9">The sequence shown here is derived from an EMBL/GenBank/DDBJ whole genome shotgun (WGS) entry which is preliminary data.</text>
</comment>
<evidence type="ECO:0000256" key="2">
    <source>
        <dbReference type="ARBA" id="ARBA00008150"/>
    </source>
</evidence>
<keyword evidence="10" id="KW-1185">Reference proteome</keyword>
<evidence type="ECO:0000256" key="6">
    <source>
        <dbReference type="SAM" id="SignalP"/>
    </source>
</evidence>
<comment type="subcellular location">
    <subcellularLocation>
        <location evidence="1">Periplasm</location>
    </subcellularLocation>
</comment>
<dbReference type="Gene3D" id="3.30.200.100">
    <property type="entry name" value="MucB/RseB, C-terminal domain"/>
    <property type="match status" value="1"/>
</dbReference>
<dbReference type="InterPro" id="IPR038484">
    <property type="entry name" value="MucB/RseB_C_sf"/>
</dbReference>
<dbReference type="Pfam" id="PF17188">
    <property type="entry name" value="MucB_RseB_C"/>
    <property type="match status" value="1"/>
</dbReference>
<feature type="chain" id="PRO_5026991769" evidence="6">
    <location>
        <begin position="20"/>
        <end position="365"/>
    </location>
</feature>
<feature type="domain" description="MucB/RseB N-terminal" evidence="7">
    <location>
        <begin position="71"/>
        <end position="241"/>
    </location>
</feature>
<evidence type="ECO:0000256" key="1">
    <source>
        <dbReference type="ARBA" id="ARBA00004418"/>
    </source>
</evidence>
<protein>
    <submittedName>
        <fullName evidence="9">Anti-sigma E factor</fullName>
    </submittedName>
</protein>
<organism evidence="9 10">
    <name type="scientific">Psychrosphaera haliotis</name>
    <dbReference type="NCBI Taxonomy" id="555083"/>
    <lineage>
        <taxon>Bacteria</taxon>
        <taxon>Pseudomonadati</taxon>
        <taxon>Pseudomonadota</taxon>
        <taxon>Gammaproteobacteria</taxon>
        <taxon>Alteromonadales</taxon>
        <taxon>Pseudoalteromonadaceae</taxon>
        <taxon>Psychrosphaera</taxon>
    </lineage>
</organism>
<dbReference type="GO" id="GO:0030288">
    <property type="term" value="C:outer membrane-bounded periplasmic space"/>
    <property type="evidence" value="ECO:0007669"/>
    <property type="project" value="TreeGrafter"/>
</dbReference>
<name>A0A6N8FBM0_9GAMM</name>
<dbReference type="EMBL" id="WOCD01000003">
    <property type="protein sequence ID" value="MUH72557.1"/>
    <property type="molecule type" value="Genomic_DNA"/>
</dbReference>
<evidence type="ECO:0000256" key="4">
    <source>
        <dbReference type="ARBA" id="ARBA00022764"/>
    </source>
</evidence>
<evidence type="ECO:0000256" key="3">
    <source>
        <dbReference type="ARBA" id="ARBA00022729"/>
    </source>
</evidence>
<dbReference type="GO" id="GO:0045152">
    <property type="term" value="F:antisigma factor binding"/>
    <property type="evidence" value="ECO:0007669"/>
    <property type="project" value="TreeGrafter"/>
</dbReference>
<reference evidence="9 10" key="1">
    <citation type="submission" date="2019-11" db="EMBL/GenBank/DDBJ databases">
        <title>P. haliotis isolates from Z. marina roots.</title>
        <authorList>
            <person name="Cohen M."/>
            <person name="Jospin G."/>
            <person name="Eisen J.A."/>
            <person name="Coil D.A."/>
        </authorList>
    </citation>
    <scope>NUCLEOTIDE SEQUENCE [LARGE SCALE GENOMIC DNA]</scope>
    <source>
        <strain evidence="9 10">UCD-MCMsp1aY</strain>
    </source>
</reference>
<comment type="similarity">
    <text evidence="2">Belongs to the RseB family.</text>
</comment>
<dbReference type="CDD" id="cd16327">
    <property type="entry name" value="RseB"/>
    <property type="match status" value="1"/>
</dbReference>
<feature type="region of interest" description="Disordered" evidence="5">
    <location>
        <begin position="34"/>
        <end position="64"/>
    </location>
</feature>
<evidence type="ECO:0000313" key="9">
    <source>
        <dbReference type="EMBL" id="MUH72557.1"/>
    </source>
</evidence>
<evidence type="ECO:0000313" key="10">
    <source>
        <dbReference type="Proteomes" id="UP000439994"/>
    </source>
</evidence>
<proteinExistence type="inferred from homology"/>
<sequence>MRILFLLITCFVYSTSAAATGTATATASTKVVAPESEQLQSKEQQVQSEPQPQSEAQPQQATTPNGEKINAAYWLKKLQEALTKSNFEAGIVTLKGEKTESYQWTHGFKVNDDGTEVEIERVSPLIGNGITAIRKNQTLSFFESNKEPYSISGVSIRNFIPAIFYKDFGDLVDSYQFVLVSKSQIAGRSAQLIRVESVTKEAYNFWVWIDVISGLPLRMAYIDEQGEVVEQVLMTHLSYLTEPNEEINKLFEIQLPQVANTAIAMNQQTNNWQLEYTPNGFELLKSDRHHVSINREVADYYLFSDGLVEYSVYVQRPIESFNSPLVLKDGGTSFVMVHADGFDVTVVGMLPTETAFKIAKSVKSK</sequence>